<feature type="region of interest" description="Disordered" evidence="1">
    <location>
        <begin position="13"/>
        <end position="46"/>
    </location>
</feature>
<sequence>MSAAAAVLLAACGPQGEDQAPADDMDAAEADAAAATEDALAGGEDAGEAMDMTDAEEADALAAVLDHERRADDMARDQFRHPRETMEFFGLEPDMTIAEALPGGGWYTRILLPWVAEDGRYVALNYQMDLWEQMYGDNWTEETAAEMAAWPDTAPGELAENGPETAAPITAFMLDDIPYAQEGEADAVLFIRALHHLNRFDPAFLEEALDETYDFLRPGGIVGVVQHRAPEDQPHEMTTGDRGYMKQTDVVAAFEAAGFELEASSELNANPADAADHEQGVWGLPPTNAGDSEDEDVDPPQSTGESDRMTLLFRKPE</sequence>
<evidence type="ECO:0000313" key="2">
    <source>
        <dbReference type="EMBL" id="PWE16525.1"/>
    </source>
</evidence>
<feature type="compositionally biased region" description="Low complexity" evidence="1">
    <location>
        <begin position="30"/>
        <end position="43"/>
    </location>
</feature>
<dbReference type="EMBL" id="QEXV01000006">
    <property type="protein sequence ID" value="PWE16525.1"/>
    <property type="molecule type" value="Genomic_DNA"/>
</dbReference>
<keyword evidence="2" id="KW-0489">Methyltransferase</keyword>
<reference evidence="3" key="1">
    <citation type="submission" date="2018-05" db="EMBL/GenBank/DDBJ databases">
        <authorList>
            <person name="Liu B.-T."/>
        </authorList>
    </citation>
    <scope>NUCLEOTIDE SEQUENCE [LARGE SCALE GENOMIC DNA]</scope>
    <source>
        <strain evidence="3">WD6-1</strain>
    </source>
</reference>
<evidence type="ECO:0000256" key="1">
    <source>
        <dbReference type="SAM" id="MobiDB-lite"/>
    </source>
</evidence>
<dbReference type="InterPro" id="IPR016980">
    <property type="entry name" value="S-AdoMet-dep_MeTrfase_Alr7345"/>
</dbReference>
<dbReference type="Gene3D" id="3.40.50.150">
    <property type="entry name" value="Vaccinia Virus protein VP39"/>
    <property type="match status" value="1"/>
</dbReference>
<comment type="caution">
    <text evidence="2">The sequence shown here is derived from an EMBL/GenBank/DDBJ whole genome shotgun (WGS) entry which is preliminary data.</text>
</comment>
<name>A0A2U2BR98_9PROT</name>
<organism evidence="2 3">
    <name type="scientific">Marinicauda salina</name>
    <dbReference type="NCBI Taxonomy" id="2135793"/>
    <lineage>
        <taxon>Bacteria</taxon>
        <taxon>Pseudomonadati</taxon>
        <taxon>Pseudomonadota</taxon>
        <taxon>Alphaproteobacteria</taxon>
        <taxon>Maricaulales</taxon>
        <taxon>Maricaulaceae</taxon>
        <taxon>Marinicauda</taxon>
    </lineage>
</organism>
<evidence type="ECO:0000313" key="3">
    <source>
        <dbReference type="Proteomes" id="UP000245168"/>
    </source>
</evidence>
<dbReference type="PIRSF" id="PIRSF031679">
    <property type="entry name" value="Mtase_Alr7345_prd"/>
    <property type="match status" value="1"/>
</dbReference>
<dbReference type="Proteomes" id="UP000245168">
    <property type="component" value="Unassembled WGS sequence"/>
</dbReference>
<keyword evidence="3" id="KW-1185">Reference proteome</keyword>
<protein>
    <submittedName>
        <fullName evidence="2">Methyltransferase</fullName>
    </submittedName>
</protein>
<dbReference type="SUPFAM" id="SSF53335">
    <property type="entry name" value="S-adenosyl-L-methionine-dependent methyltransferases"/>
    <property type="match status" value="1"/>
</dbReference>
<proteinExistence type="predicted"/>
<dbReference type="InterPro" id="IPR029063">
    <property type="entry name" value="SAM-dependent_MTases_sf"/>
</dbReference>
<accession>A0A2U2BR98</accession>
<dbReference type="GO" id="GO:0008168">
    <property type="term" value="F:methyltransferase activity"/>
    <property type="evidence" value="ECO:0007669"/>
    <property type="project" value="UniProtKB-KW"/>
</dbReference>
<keyword evidence="2" id="KW-0808">Transferase</keyword>
<dbReference type="GO" id="GO:0032259">
    <property type="term" value="P:methylation"/>
    <property type="evidence" value="ECO:0007669"/>
    <property type="project" value="UniProtKB-KW"/>
</dbReference>
<dbReference type="AlphaFoldDB" id="A0A2U2BR98"/>
<feature type="compositionally biased region" description="Acidic residues" evidence="1">
    <location>
        <begin position="20"/>
        <end position="29"/>
    </location>
</feature>
<gene>
    <name evidence="2" type="ORF">DDZ18_12205</name>
</gene>
<feature type="region of interest" description="Disordered" evidence="1">
    <location>
        <begin position="268"/>
        <end position="317"/>
    </location>
</feature>